<keyword evidence="1" id="KW-0808">Transferase</keyword>
<accession>A0A0T6LUX3</accession>
<keyword evidence="5" id="KW-1185">Reference proteome</keyword>
<dbReference type="PANTHER" id="PTHR11712">
    <property type="entry name" value="POLYKETIDE SYNTHASE-RELATED"/>
    <property type="match status" value="1"/>
</dbReference>
<feature type="compositionally biased region" description="Low complexity" evidence="2">
    <location>
        <begin position="154"/>
        <end position="167"/>
    </location>
</feature>
<evidence type="ECO:0000256" key="2">
    <source>
        <dbReference type="SAM" id="MobiDB-lite"/>
    </source>
</evidence>
<dbReference type="STRING" id="76728.AQ490_17885"/>
<dbReference type="InterPro" id="IPR000794">
    <property type="entry name" value="Beta-ketoacyl_synthase"/>
</dbReference>
<dbReference type="EMBL" id="LLZU01000008">
    <property type="protein sequence ID" value="KRV49934.1"/>
    <property type="molecule type" value="Genomic_DNA"/>
</dbReference>
<reference evidence="4 5" key="1">
    <citation type="submission" date="2015-10" db="EMBL/GenBank/DDBJ databases">
        <title>Draft genome sequence of pyrrolomycin-producing Streptomyces vitaminophilus.</title>
        <authorList>
            <person name="Graham D.E."/>
            <person name="Mahan K.M."/>
            <person name="Klingeman D.M."/>
            <person name="Hettich R.L."/>
            <person name="Parry R.J."/>
        </authorList>
    </citation>
    <scope>NUCLEOTIDE SEQUENCE [LARGE SCALE GENOMIC DNA]</scope>
    <source>
        <strain evidence="4 5">ATCC 31673</strain>
    </source>
</reference>
<sequence>MGPATGAGSVSAARRAVDQALAAAGATPDEVDAVFVSACGDPGLDATEATVVGQLWGDRVPVCAVQGRLGDCAGAAGAVQAAAAVLALHAQRLPGTAGHHEPDPALPALRLPTAPRDEALRQVLVLCTDPHGHASALLLAAPASGGPAPDPAGPRRTAAAGDPPASA</sequence>
<evidence type="ECO:0000259" key="3">
    <source>
        <dbReference type="Pfam" id="PF02801"/>
    </source>
</evidence>
<dbReference type="SUPFAM" id="SSF53901">
    <property type="entry name" value="Thiolase-like"/>
    <property type="match status" value="1"/>
</dbReference>
<dbReference type="Pfam" id="PF02801">
    <property type="entry name" value="Ketoacyl-synt_C"/>
    <property type="match status" value="1"/>
</dbReference>
<evidence type="ECO:0000313" key="4">
    <source>
        <dbReference type="EMBL" id="KRV49934.1"/>
    </source>
</evidence>
<dbReference type="RefSeq" id="WP_058032796.1">
    <property type="nucleotide sequence ID" value="NZ_LLZU01000008.1"/>
</dbReference>
<dbReference type="Gene3D" id="3.40.47.10">
    <property type="match status" value="1"/>
</dbReference>
<proteinExistence type="predicted"/>
<organism evidence="4 5">
    <name type="scientific">Wenjunlia vitaminophila</name>
    <name type="common">Streptomyces vitaminophilus</name>
    <dbReference type="NCBI Taxonomy" id="76728"/>
    <lineage>
        <taxon>Bacteria</taxon>
        <taxon>Bacillati</taxon>
        <taxon>Actinomycetota</taxon>
        <taxon>Actinomycetes</taxon>
        <taxon>Kitasatosporales</taxon>
        <taxon>Streptomycetaceae</taxon>
        <taxon>Wenjunlia</taxon>
    </lineage>
</organism>
<evidence type="ECO:0000313" key="5">
    <source>
        <dbReference type="Proteomes" id="UP000050867"/>
    </source>
</evidence>
<evidence type="ECO:0000256" key="1">
    <source>
        <dbReference type="ARBA" id="ARBA00022679"/>
    </source>
</evidence>
<name>A0A0T6LUX3_WENVI</name>
<dbReference type="GO" id="GO:0004315">
    <property type="term" value="F:3-oxoacyl-[acyl-carrier-protein] synthase activity"/>
    <property type="evidence" value="ECO:0007669"/>
    <property type="project" value="TreeGrafter"/>
</dbReference>
<dbReference type="InterPro" id="IPR016039">
    <property type="entry name" value="Thiolase-like"/>
</dbReference>
<dbReference type="AlphaFoldDB" id="A0A0T6LUX3"/>
<gene>
    <name evidence="4" type="ORF">AQ490_17885</name>
</gene>
<comment type="caution">
    <text evidence="4">The sequence shown here is derived from an EMBL/GenBank/DDBJ whole genome shotgun (WGS) entry which is preliminary data.</text>
</comment>
<feature type="region of interest" description="Disordered" evidence="2">
    <location>
        <begin position="141"/>
        <end position="167"/>
    </location>
</feature>
<dbReference type="PANTHER" id="PTHR11712:SF336">
    <property type="entry name" value="3-OXOACYL-[ACYL-CARRIER-PROTEIN] SYNTHASE, MITOCHONDRIAL"/>
    <property type="match status" value="1"/>
</dbReference>
<feature type="domain" description="Beta-ketoacyl synthase C-terminal" evidence="3">
    <location>
        <begin position="9"/>
        <end position="97"/>
    </location>
</feature>
<dbReference type="GO" id="GO:0006633">
    <property type="term" value="P:fatty acid biosynthetic process"/>
    <property type="evidence" value="ECO:0007669"/>
    <property type="project" value="TreeGrafter"/>
</dbReference>
<protein>
    <recommendedName>
        <fullName evidence="3">Beta-ketoacyl synthase C-terminal domain-containing protein</fullName>
    </recommendedName>
</protein>
<dbReference type="Proteomes" id="UP000050867">
    <property type="component" value="Unassembled WGS sequence"/>
</dbReference>
<dbReference type="InterPro" id="IPR014031">
    <property type="entry name" value="Ketoacyl_synth_C"/>
</dbReference>